<keyword evidence="8 11" id="KW-1133">Transmembrane helix</keyword>
<sequence>MDLIIGDLSLINGLFLLLALGLALGFEFVNGFHDTANAVATVIYTNTLKPTYAVVWSGIWNLIGVLTSTGAVAFGIISLLPVELVVNAGSGAGFAMVFALLISAIIWNLSTWYFGLPASSSHTLIGSILGVGLANSAVTGAAFGEGVNWEKAIEVFQSLLLSPPIGFMAAALILLAAKVLLKNPALYQSPEGETPPPIWIRGLLILTCTGVSFAHGSNDGQKGMGLIMLILIGILPSIYALDLSIDAPTFVNLSEASKAAVVTLDKHSPPSLSVQGKEIDVQLSSFLKSGNASDRTFSALAAKNHAIADKLIGKNSFQEVSKEDRRSLRSDFYLLAKTIDKLDRQSMFADAAEQKTLINYKKQIQRVTEFIPDYVKVAVALALGLGTIVGWKRIVVTVGEKIGKEHLTYAQGAAAELVAMSTIATADRFGLPVSTTHVLSSGIAGTMIANGSGIQTDTVRNLLLAWILTLPICMFLGALTFSADLFIVIHIFGLK</sequence>
<organism evidence="12 13">
    <name type="scientific">Tumidithrix elongata BACA0141</name>
    <dbReference type="NCBI Taxonomy" id="2716417"/>
    <lineage>
        <taxon>Bacteria</taxon>
        <taxon>Bacillati</taxon>
        <taxon>Cyanobacteriota</taxon>
        <taxon>Cyanophyceae</taxon>
        <taxon>Pseudanabaenales</taxon>
        <taxon>Pseudanabaenaceae</taxon>
        <taxon>Tumidithrix</taxon>
        <taxon>Tumidithrix elongata</taxon>
    </lineage>
</organism>
<dbReference type="Proteomes" id="UP001333818">
    <property type="component" value="Unassembled WGS sequence"/>
</dbReference>
<evidence type="ECO:0000256" key="8">
    <source>
        <dbReference type="ARBA" id="ARBA00022989"/>
    </source>
</evidence>
<dbReference type="GO" id="GO:0005315">
    <property type="term" value="F:phosphate transmembrane transporter activity"/>
    <property type="evidence" value="ECO:0007669"/>
    <property type="project" value="InterPro"/>
</dbReference>
<dbReference type="RefSeq" id="WP_330485090.1">
    <property type="nucleotide sequence ID" value="NZ_JAZBJZ010000087.1"/>
</dbReference>
<feature type="transmembrane region" description="Helical" evidence="11">
    <location>
        <begin position="155"/>
        <end position="178"/>
    </location>
</feature>
<proteinExistence type="inferred from homology"/>
<dbReference type="InterPro" id="IPR001204">
    <property type="entry name" value="Phos_transporter"/>
</dbReference>
<dbReference type="GO" id="GO:0005886">
    <property type="term" value="C:plasma membrane"/>
    <property type="evidence" value="ECO:0007669"/>
    <property type="project" value="UniProtKB-SubCell"/>
</dbReference>
<feature type="transmembrane region" description="Helical" evidence="11">
    <location>
        <begin position="121"/>
        <end position="143"/>
    </location>
</feature>
<keyword evidence="4" id="KW-1003">Cell membrane</keyword>
<name>A0AAW9Q7R4_9CYAN</name>
<feature type="transmembrane region" description="Helical" evidence="11">
    <location>
        <begin position="463"/>
        <end position="492"/>
    </location>
</feature>
<dbReference type="GO" id="GO:0015293">
    <property type="term" value="F:symporter activity"/>
    <property type="evidence" value="ECO:0007669"/>
    <property type="project" value="UniProtKB-KW"/>
</dbReference>
<comment type="similarity">
    <text evidence="2">Belongs to the inorganic phosphate transporter (PiT) (TC 2.A.20) family. Pit subfamily.</text>
</comment>
<dbReference type="Pfam" id="PF01384">
    <property type="entry name" value="PHO4"/>
    <property type="match status" value="1"/>
</dbReference>
<dbReference type="AlphaFoldDB" id="A0AAW9Q7R4"/>
<keyword evidence="13" id="KW-1185">Reference proteome</keyword>
<keyword evidence="5 11" id="KW-0592">Phosphate transport</keyword>
<evidence type="ECO:0000256" key="1">
    <source>
        <dbReference type="ARBA" id="ARBA00004651"/>
    </source>
</evidence>
<evidence type="ECO:0000256" key="7">
    <source>
        <dbReference type="ARBA" id="ARBA00022847"/>
    </source>
</evidence>
<evidence type="ECO:0000256" key="11">
    <source>
        <dbReference type="RuleBase" id="RU363058"/>
    </source>
</evidence>
<comment type="caution">
    <text evidence="12">The sequence shown here is derived from an EMBL/GenBank/DDBJ whole genome shotgun (WGS) entry which is preliminary data.</text>
</comment>
<evidence type="ECO:0000256" key="10">
    <source>
        <dbReference type="ARBA" id="ARBA00047348"/>
    </source>
</evidence>
<evidence type="ECO:0000313" key="12">
    <source>
        <dbReference type="EMBL" id="MEE3718656.1"/>
    </source>
</evidence>
<feature type="transmembrane region" description="Helical" evidence="11">
    <location>
        <begin position="59"/>
        <end position="80"/>
    </location>
</feature>
<feature type="transmembrane region" description="Helical" evidence="11">
    <location>
        <begin position="198"/>
        <end position="216"/>
    </location>
</feature>
<evidence type="ECO:0000256" key="2">
    <source>
        <dbReference type="ARBA" id="ARBA00005342"/>
    </source>
</evidence>
<dbReference type="EMBL" id="JAZBJZ010000087">
    <property type="protein sequence ID" value="MEE3718656.1"/>
    <property type="molecule type" value="Genomic_DNA"/>
</dbReference>
<feature type="transmembrane region" description="Helical" evidence="11">
    <location>
        <begin position="223"/>
        <end position="241"/>
    </location>
</feature>
<evidence type="ECO:0000256" key="5">
    <source>
        <dbReference type="ARBA" id="ARBA00022592"/>
    </source>
</evidence>
<evidence type="ECO:0000256" key="9">
    <source>
        <dbReference type="ARBA" id="ARBA00023136"/>
    </source>
</evidence>
<dbReference type="GO" id="GO:0035435">
    <property type="term" value="P:phosphate ion transmembrane transport"/>
    <property type="evidence" value="ECO:0007669"/>
    <property type="project" value="TreeGrafter"/>
</dbReference>
<keyword evidence="7" id="KW-0769">Symport</keyword>
<evidence type="ECO:0000256" key="4">
    <source>
        <dbReference type="ARBA" id="ARBA00022475"/>
    </source>
</evidence>
<dbReference type="PANTHER" id="PTHR11101">
    <property type="entry name" value="PHOSPHATE TRANSPORTER"/>
    <property type="match status" value="1"/>
</dbReference>
<keyword evidence="6 11" id="KW-0812">Transmembrane</keyword>
<reference evidence="12" key="1">
    <citation type="submission" date="2024-01" db="EMBL/GenBank/DDBJ databases">
        <title>Bank of Algae and Cyanobacteria of the Azores (BACA) strain genomes.</title>
        <authorList>
            <person name="Luz R."/>
            <person name="Cordeiro R."/>
            <person name="Fonseca A."/>
            <person name="Goncalves V."/>
        </authorList>
    </citation>
    <scope>NUCLEOTIDE SEQUENCE</scope>
    <source>
        <strain evidence="12">BACA0141</strain>
    </source>
</reference>
<comment type="subcellular location">
    <subcellularLocation>
        <location evidence="1">Cell membrane</location>
        <topology evidence="1">Multi-pass membrane protein</topology>
    </subcellularLocation>
    <subcellularLocation>
        <location evidence="11">Membrane</location>
        <topology evidence="11">Multi-pass membrane protein</topology>
    </subcellularLocation>
</comment>
<comment type="catalytic activity">
    <reaction evidence="10">
        <text>phosphate(in) + H(+)(in) = phosphate(out) + H(+)(out)</text>
        <dbReference type="Rhea" id="RHEA:29939"/>
        <dbReference type="ChEBI" id="CHEBI:15378"/>
        <dbReference type="ChEBI" id="CHEBI:43474"/>
    </reaction>
</comment>
<feature type="transmembrane region" description="Helical" evidence="11">
    <location>
        <begin position="92"/>
        <end position="115"/>
    </location>
</feature>
<keyword evidence="9 11" id="KW-0472">Membrane</keyword>
<keyword evidence="3 11" id="KW-0813">Transport</keyword>
<evidence type="ECO:0000256" key="6">
    <source>
        <dbReference type="ARBA" id="ARBA00022692"/>
    </source>
</evidence>
<evidence type="ECO:0000256" key="3">
    <source>
        <dbReference type="ARBA" id="ARBA00022448"/>
    </source>
</evidence>
<evidence type="ECO:0000313" key="13">
    <source>
        <dbReference type="Proteomes" id="UP001333818"/>
    </source>
</evidence>
<protein>
    <recommendedName>
        <fullName evidence="11">Phosphate transporter</fullName>
    </recommendedName>
</protein>
<dbReference type="PANTHER" id="PTHR11101:SF65">
    <property type="entry name" value="LOW-AFFINITY INORGANIC PHOSPHATE TRANSPORTER PITA-RELATED"/>
    <property type="match status" value="1"/>
</dbReference>
<gene>
    <name evidence="12" type="ORF">V2H45_18090</name>
</gene>
<accession>A0AAW9Q7R4</accession>